<evidence type="ECO:0000313" key="2">
    <source>
        <dbReference type="Proteomes" id="UP001367508"/>
    </source>
</evidence>
<dbReference type="EMBL" id="JAYMYQ010000001">
    <property type="protein sequence ID" value="KAK7362302.1"/>
    <property type="molecule type" value="Genomic_DNA"/>
</dbReference>
<accession>A0AAN9N1L6</accession>
<keyword evidence="2" id="KW-1185">Reference proteome</keyword>
<gene>
    <name evidence="1" type="ORF">VNO77_04412</name>
</gene>
<proteinExistence type="predicted"/>
<evidence type="ECO:0000313" key="1">
    <source>
        <dbReference type="EMBL" id="KAK7362302.1"/>
    </source>
</evidence>
<protein>
    <submittedName>
        <fullName evidence="1">Uncharacterized protein</fullName>
    </submittedName>
</protein>
<comment type="caution">
    <text evidence="1">The sequence shown here is derived from an EMBL/GenBank/DDBJ whole genome shotgun (WGS) entry which is preliminary data.</text>
</comment>
<name>A0AAN9N1L6_CANGL</name>
<sequence>MILKPVLSHANYELYSSVSIFIVVDANLEGTDIDRFVSGQGICMGRKERFPWHETRKMKELVYRNEMASIAMRLEFEEENKLLDVMSPLLLGFEEKNSVAYEWEGRLGLEVSLLETQEYLHLCLQSFGLGLGDRHNGLKILPRVEECFGVGLDVLEDASGPPVIL</sequence>
<reference evidence="1 2" key="1">
    <citation type="submission" date="2024-01" db="EMBL/GenBank/DDBJ databases">
        <title>The genomes of 5 underutilized Papilionoideae crops provide insights into root nodulation and disease resistanc.</title>
        <authorList>
            <person name="Jiang F."/>
        </authorList>
    </citation>
    <scope>NUCLEOTIDE SEQUENCE [LARGE SCALE GENOMIC DNA]</scope>
    <source>
        <strain evidence="1">LVBAO_FW01</strain>
        <tissue evidence="1">Leaves</tissue>
    </source>
</reference>
<dbReference type="Proteomes" id="UP001367508">
    <property type="component" value="Unassembled WGS sequence"/>
</dbReference>
<dbReference type="AlphaFoldDB" id="A0AAN9N1L6"/>
<organism evidence="1 2">
    <name type="scientific">Canavalia gladiata</name>
    <name type="common">Sword bean</name>
    <name type="synonym">Dolichos gladiatus</name>
    <dbReference type="NCBI Taxonomy" id="3824"/>
    <lineage>
        <taxon>Eukaryota</taxon>
        <taxon>Viridiplantae</taxon>
        <taxon>Streptophyta</taxon>
        <taxon>Embryophyta</taxon>
        <taxon>Tracheophyta</taxon>
        <taxon>Spermatophyta</taxon>
        <taxon>Magnoliopsida</taxon>
        <taxon>eudicotyledons</taxon>
        <taxon>Gunneridae</taxon>
        <taxon>Pentapetalae</taxon>
        <taxon>rosids</taxon>
        <taxon>fabids</taxon>
        <taxon>Fabales</taxon>
        <taxon>Fabaceae</taxon>
        <taxon>Papilionoideae</taxon>
        <taxon>50 kb inversion clade</taxon>
        <taxon>NPAAA clade</taxon>
        <taxon>indigoferoid/millettioid clade</taxon>
        <taxon>Phaseoleae</taxon>
        <taxon>Canavalia</taxon>
    </lineage>
</organism>